<evidence type="ECO:0000313" key="8">
    <source>
        <dbReference type="Proteomes" id="UP000505077"/>
    </source>
</evidence>
<evidence type="ECO:0000256" key="3">
    <source>
        <dbReference type="HAMAP-Rule" id="MF_01151"/>
    </source>
</evidence>
<dbReference type="PROSITE" id="PS01071">
    <property type="entry name" value="GRPE"/>
    <property type="match status" value="1"/>
</dbReference>
<evidence type="ECO:0000256" key="1">
    <source>
        <dbReference type="ARBA" id="ARBA00009054"/>
    </source>
</evidence>
<comment type="function">
    <text evidence="3 4">Participates actively in the response to hyperosmotic and heat shock by preventing the aggregation of stress-denatured proteins, in association with DnaK and GrpE. It is the nucleotide exchange factor for DnaK and may function as a thermosensor. Unfolded proteins bind initially to DnaJ; upon interaction with the DnaJ-bound protein, DnaK hydrolyzes its bound ATP, resulting in the formation of a stable complex. GrpE releases ADP from DnaK; ATP binding to DnaK triggers the release of the substrate protein, thus completing the reaction cycle. Several rounds of ATP-dependent interactions between DnaJ, DnaK and GrpE are required for fully efficient folding.</text>
</comment>
<dbReference type="InterPro" id="IPR013805">
    <property type="entry name" value="GrpE_CC"/>
</dbReference>
<keyword evidence="2 3" id="KW-0143">Chaperone</keyword>
<evidence type="ECO:0000256" key="5">
    <source>
        <dbReference type="RuleBase" id="RU004478"/>
    </source>
</evidence>
<dbReference type="CDD" id="cd00446">
    <property type="entry name" value="GrpE"/>
    <property type="match status" value="1"/>
</dbReference>
<dbReference type="SUPFAM" id="SSF51064">
    <property type="entry name" value="Head domain of nucleotide exchange factor GrpE"/>
    <property type="match status" value="1"/>
</dbReference>
<dbReference type="InterPro" id="IPR000740">
    <property type="entry name" value="GrpE"/>
</dbReference>
<dbReference type="HAMAP" id="MF_01151">
    <property type="entry name" value="GrpE"/>
    <property type="match status" value="1"/>
</dbReference>
<dbReference type="GO" id="GO:0042803">
    <property type="term" value="F:protein homodimerization activity"/>
    <property type="evidence" value="ECO:0007669"/>
    <property type="project" value="InterPro"/>
</dbReference>
<feature type="region of interest" description="Disordered" evidence="6">
    <location>
        <begin position="1"/>
        <end position="93"/>
    </location>
</feature>
<evidence type="ECO:0000256" key="2">
    <source>
        <dbReference type="ARBA" id="ARBA00023186"/>
    </source>
</evidence>
<accession>A0A6L2R468</accession>
<dbReference type="GO" id="GO:0051087">
    <property type="term" value="F:protein-folding chaperone binding"/>
    <property type="evidence" value="ECO:0007669"/>
    <property type="project" value="InterPro"/>
</dbReference>
<dbReference type="GO" id="GO:0006457">
    <property type="term" value="P:protein folding"/>
    <property type="evidence" value="ECO:0007669"/>
    <property type="project" value="InterPro"/>
</dbReference>
<protein>
    <recommendedName>
        <fullName evidence="3 4">Protein GrpE</fullName>
    </recommendedName>
    <alternativeName>
        <fullName evidence="3">HSP-70 cofactor</fullName>
    </alternativeName>
</protein>
<evidence type="ECO:0000256" key="6">
    <source>
        <dbReference type="SAM" id="MobiDB-lite"/>
    </source>
</evidence>
<dbReference type="InterPro" id="IPR009012">
    <property type="entry name" value="GrpE_head"/>
</dbReference>
<organism evidence="7 8">
    <name type="scientific">Candidatus Desulfovibrio kirbyi</name>
    <dbReference type="NCBI Taxonomy" id="2696086"/>
    <lineage>
        <taxon>Bacteria</taxon>
        <taxon>Pseudomonadati</taxon>
        <taxon>Thermodesulfobacteriota</taxon>
        <taxon>Desulfovibrionia</taxon>
        <taxon>Desulfovibrionales</taxon>
        <taxon>Desulfovibrionaceae</taxon>
        <taxon>Desulfovibrio</taxon>
    </lineage>
</organism>
<name>A0A6L2R468_9BACT</name>
<dbReference type="GO" id="GO:0000774">
    <property type="term" value="F:adenyl-nucleotide exchange factor activity"/>
    <property type="evidence" value="ECO:0007669"/>
    <property type="project" value="InterPro"/>
</dbReference>
<dbReference type="GO" id="GO:0005737">
    <property type="term" value="C:cytoplasm"/>
    <property type="evidence" value="ECO:0007669"/>
    <property type="project" value="UniProtKB-SubCell"/>
</dbReference>
<dbReference type="PANTHER" id="PTHR21237">
    <property type="entry name" value="GRPE PROTEIN"/>
    <property type="match status" value="1"/>
</dbReference>
<comment type="similarity">
    <text evidence="1 3 5">Belongs to the GrpE family.</text>
</comment>
<dbReference type="Gene3D" id="3.90.20.20">
    <property type="match status" value="1"/>
</dbReference>
<keyword evidence="3 4" id="KW-0346">Stress response</keyword>
<feature type="compositionally biased region" description="Low complexity" evidence="6">
    <location>
        <begin position="78"/>
        <end position="89"/>
    </location>
</feature>
<dbReference type="AlphaFoldDB" id="A0A6L2R468"/>
<sequence length="234" mass="25974">MQRNKQHIPPDTRRPVPEDDRPAGAGPDFLDPWADPLKNPLGHWAREGEPSSDDSQWRHGLFEEIPHDAPNPDAGQNSPSAAPEAAASQPDHEELQAELADMRLRAAAEMENFKKRLAREHQEQLRYAAENVLGDLLPTLDNLDLALQYGASHEACRDMLQGVAMTRKLLLEAVGKHGLAPFGEEGEKFTPEHHEAVGFDKRTDLGAGTVARVLQRGYKLGDRLLRPAKVMINQ</sequence>
<comment type="subcellular location">
    <subcellularLocation>
        <location evidence="3">Cytoplasm</location>
    </subcellularLocation>
</comment>
<feature type="compositionally biased region" description="Basic and acidic residues" evidence="6">
    <location>
        <begin position="8"/>
        <end position="22"/>
    </location>
</feature>
<dbReference type="EMBL" id="BLLL01000001">
    <property type="protein sequence ID" value="GFH62368.1"/>
    <property type="molecule type" value="Genomic_DNA"/>
</dbReference>
<reference evidence="7 8" key="1">
    <citation type="journal article" date="2020" name="ISME J.">
        <title>Parallel Reductive Genome Evolution in Desulfovibrio Ectosymbionts Independently Acquired by Trichonympha Protists in the Termite Gut.</title>
        <authorList>
            <person name="Takeuchi M."/>
            <person name="Kuwahara H."/>
            <person name="Murakami T."/>
            <person name="Takahashi K."/>
            <person name="Kajitani R."/>
            <person name="Toyoda A."/>
            <person name="Itoh T."/>
            <person name="Ohkuma M."/>
            <person name="Hongoh Y."/>
        </authorList>
    </citation>
    <scope>NUCLEOTIDE SEQUENCE [LARGE SCALE GENOMIC DNA]</scope>
    <source>
        <strain evidence="7">ZnDsv-02</strain>
    </source>
</reference>
<proteinExistence type="inferred from homology"/>
<dbReference type="PANTHER" id="PTHR21237:SF23">
    <property type="entry name" value="GRPE PROTEIN HOMOLOG, MITOCHONDRIAL"/>
    <property type="match status" value="1"/>
</dbReference>
<dbReference type="Proteomes" id="UP000505077">
    <property type="component" value="Unassembled WGS sequence"/>
</dbReference>
<dbReference type="GO" id="GO:0051082">
    <property type="term" value="F:unfolded protein binding"/>
    <property type="evidence" value="ECO:0007669"/>
    <property type="project" value="TreeGrafter"/>
</dbReference>
<feature type="compositionally biased region" description="Basic and acidic residues" evidence="6">
    <location>
        <begin position="44"/>
        <end position="67"/>
    </location>
</feature>
<evidence type="ECO:0000256" key="4">
    <source>
        <dbReference type="RuleBase" id="RU000639"/>
    </source>
</evidence>
<evidence type="ECO:0000313" key="7">
    <source>
        <dbReference type="EMBL" id="GFH62368.1"/>
    </source>
</evidence>
<comment type="subunit">
    <text evidence="3">Homodimer.</text>
</comment>
<comment type="caution">
    <text evidence="7">The sequence shown here is derived from an EMBL/GenBank/DDBJ whole genome shotgun (WGS) entry which is preliminary data.</text>
</comment>
<dbReference type="SUPFAM" id="SSF58014">
    <property type="entry name" value="Coiled-coil domain of nucleotide exchange factor GrpE"/>
    <property type="match status" value="1"/>
</dbReference>
<dbReference type="Gene3D" id="2.30.22.10">
    <property type="entry name" value="Head domain of nucleotide exchange factor GrpE"/>
    <property type="match status" value="1"/>
</dbReference>
<dbReference type="Pfam" id="PF01025">
    <property type="entry name" value="GrpE"/>
    <property type="match status" value="1"/>
</dbReference>
<gene>
    <name evidence="3 7" type="primary">grpE</name>
    <name evidence="7" type="ORF">ZNDK_0139</name>
</gene>
<keyword evidence="3" id="KW-0963">Cytoplasm</keyword>
<dbReference type="PRINTS" id="PR00773">
    <property type="entry name" value="GRPEPROTEIN"/>
</dbReference>